<dbReference type="Gene3D" id="1.10.287.70">
    <property type="match status" value="1"/>
</dbReference>
<evidence type="ECO:0000256" key="6">
    <source>
        <dbReference type="ARBA" id="ARBA00022958"/>
    </source>
</evidence>
<evidence type="ECO:0000313" key="14">
    <source>
        <dbReference type="EMBL" id="SFT62278.1"/>
    </source>
</evidence>
<protein>
    <submittedName>
        <fullName evidence="14">Inward rectifier potassium channel</fullName>
    </submittedName>
</protein>
<keyword evidence="6" id="KW-0630">Potassium</keyword>
<dbReference type="PANTHER" id="PTHR11767">
    <property type="entry name" value="INWARD RECTIFIER POTASSIUM CHANNEL"/>
    <property type="match status" value="1"/>
</dbReference>
<name>A0A1I6ZHZ7_9FLAO</name>
<dbReference type="InterPro" id="IPR041647">
    <property type="entry name" value="IRK_C"/>
</dbReference>
<dbReference type="Gene3D" id="2.60.40.1400">
    <property type="entry name" value="G protein-activated inward rectifier potassium channel 1"/>
    <property type="match status" value="1"/>
</dbReference>
<evidence type="ECO:0000256" key="9">
    <source>
        <dbReference type="ARBA" id="ARBA00023136"/>
    </source>
</evidence>
<dbReference type="GO" id="GO:0005242">
    <property type="term" value="F:inward rectifier potassium channel activity"/>
    <property type="evidence" value="ECO:0007669"/>
    <property type="project" value="InterPro"/>
</dbReference>
<dbReference type="InterPro" id="IPR014756">
    <property type="entry name" value="Ig_E-set"/>
</dbReference>
<keyword evidence="10 14" id="KW-0407">Ion channel</keyword>
<keyword evidence="4 11" id="KW-0812">Transmembrane</keyword>
<evidence type="ECO:0000256" key="11">
    <source>
        <dbReference type="SAM" id="Phobius"/>
    </source>
</evidence>
<reference evidence="14 15" key="1">
    <citation type="submission" date="2016-10" db="EMBL/GenBank/DDBJ databases">
        <authorList>
            <person name="de Groot N.N."/>
        </authorList>
    </citation>
    <scope>NUCLEOTIDE SEQUENCE [LARGE SCALE GENOMIC DNA]</scope>
    <source>
        <strain evidence="14 15">CGMCC 1.7005</strain>
    </source>
</reference>
<dbReference type="InterPro" id="IPR013099">
    <property type="entry name" value="K_chnl_dom"/>
</dbReference>
<dbReference type="InterPro" id="IPR013518">
    <property type="entry name" value="K_chnl_inward-rec_Kir_cyto"/>
</dbReference>
<evidence type="ECO:0000259" key="12">
    <source>
        <dbReference type="Pfam" id="PF07885"/>
    </source>
</evidence>
<feature type="transmembrane region" description="Helical" evidence="11">
    <location>
        <begin position="118"/>
        <end position="142"/>
    </location>
</feature>
<evidence type="ECO:0000256" key="1">
    <source>
        <dbReference type="ARBA" id="ARBA00004141"/>
    </source>
</evidence>
<dbReference type="EMBL" id="FPAS01000002">
    <property type="protein sequence ID" value="SFT62278.1"/>
    <property type="molecule type" value="Genomic_DNA"/>
</dbReference>
<dbReference type="Pfam" id="PF07885">
    <property type="entry name" value="Ion_trans_2"/>
    <property type="match status" value="1"/>
</dbReference>
<keyword evidence="15" id="KW-1185">Reference proteome</keyword>
<keyword evidence="7 11" id="KW-1133">Transmembrane helix</keyword>
<evidence type="ECO:0000256" key="5">
    <source>
        <dbReference type="ARBA" id="ARBA00022882"/>
    </source>
</evidence>
<feature type="domain" description="Inward rectifier potassium channel C-terminal" evidence="13">
    <location>
        <begin position="151"/>
        <end position="300"/>
    </location>
</feature>
<evidence type="ECO:0000256" key="7">
    <source>
        <dbReference type="ARBA" id="ARBA00022989"/>
    </source>
</evidence>
<evidence type="ECO:0000256" key="8">
    <source>
        <dbReference type="ARBA" id="ARBA00023065"/>
    </source>
</evidence>
<keyword evidence="3" id="KW-0633">Potassium transport</keyword>
<keyword evidence="5" id="KW-0851">Voltage-gated channel</keyword>
<evidence type="ECO:0000313" key="15">
    <source>
        <dbReference type="Proteomes" id="UP000236454"/>
    </source>
</evidence>
<keyword evidence="2" id="KW-0813">Transport</keyword>
<dbReference type="GO" id="GO:0034765">
    <property type="term" value="P:regulation of monoatomic ion transmembrane transport"/>
    <property type="evidence" value="ECO:0007669"/>
    <property type="project" value="TreeGrafter"/>
</dbReference>
<proteinExistence type="predicted"/>
<feature type="transmembrane region" description="Helical" evidence="11">
    <location>
        <begin position="50"/>
        <end position="75"/>
    </location>
</feature>
<keyword evidence="9 11" id="KW-0472">Membrane</keyword>
<organism evidence="14 15">
    <name type="scientific">Lishizhenia tianjinensis</name>
    <dbReference type="NCBI Taxonomy" id="477690"/>
    <lineage>
        <taxon>Bacteria</taxon>
        <taxon>Pseudomonadati</taxon>
        <taxon>Bacteroidota</taxon>
        <taxon>Flavobacteriia</taxon>
        <taxon>Flavobacteriales</taxon>
        <taxon>Crocinitomicaceae</taxon>
        <taxon>Lishizhenia</taxon>
    </lineage>
</organism>
<dbReference type="Proteomes" id="UP000236454">
    <property type="component" value="Unassembled WGS sequence"/>
</dbReference>
<dbReference type="PRINTS" id="PR01320">
    <property type="entry name" value="KIRCHANNEL"/>
</dbReference>
<dbReference type="GO" id="GO:1990573">
    <property type="term" value="P:potassium ion import across plasma membrane"/>
    <property type="evidence" value="ECO:0007669"/>
    <property type="project" value="TreeGrafter"/>
</dbReference>
<dbReference type="SUPFAM" id="SSF81296">
    <property type="entry name" value="E set domains"/>
    <property type="match status" value="1"/>
</dbReference>
<comment type="subcellular location">
    <subcellularLocation>
        <location evidence="1">Membrane</location>
        <topology evidence="1">Multi-pass membrane protein</topology>
    </subcellularLocation>
</comment>
<feature type="domain" description="Potassium channel" evidence="12">
    <location>
        <begin position="64"/>
        <end position="140"/>
    </location>
</feature>
<gene>
    <name evidence="14" type="ORF">SAMN05216474_1374</name>
</gene>
<dbReference type="AlphaFoldDB" id="A0A1I6ZHZ7"/>
<evidence type="ECO:0000256" key="4">
    <source>
        <dbReference type="ARBA" id="ARBA00022692"/>
    </source>
</evidence>
<dbReference type="GO" id="GO:0034702">
    <property type="term" value="C:monoatomic ion channel complex"/>
    <property type="evidence" value="ECO:0007669"/>
    <property type="project" value="UniProtKB-KW"/>
</dbReference>
<evidence type="ECO:0000256" key="2">
    <source>
        <dbReference type="ARBA" id="ARBA00022448"/>
    </source>
</evidence>
<evidence type="ECO:0000256" key="3">
    <source>
        <dbReference type="ARBA" id="ARBA00022538"/>
    </source>
</evidence>
<evidence type="ECO:0000259" key="13">
    <source>
        <dbReference type="Pfam" id="PF17655"/>
    </source>
</evidence>
<dbReference type="GO" id="GO:0005886">
    <property type="term" value="C:plasma membrane"/>
    <property type="evidence" value="ECO:0007669"/>
    <property type="project" value="TreeGrafter"/>
</dbReference>
<accession>A0A1I6ZHZ7</accession>
<sequence>MESLNTGFGSNTNNEGTRLLNKDGSFNTEKAGLSFFQRFSLFHYLINTSWLTFFSIMLLGYILVNIVFALVYMFLGTEGISGTYENGGWNEFLDAFFFSSQTLTTVGYGAMSPETKSIALVSSFESFLGLSGFALATGLLYGRFSKPKAKLMFSENALIAPYKEGYGLMIRVANQRDSQLINLKAKLAFSMVHKEKREFYFLPLEMDMINLLASSWTIVHPIDDNSPLKNMSPNDMQNIDMEVLLFLEGYDETYAQSIHSRTSFKGSEILFNKKFKRILGKSKNGKARVELDQLSSVEEVV</sequence>
<dbReference type="SUPFAM" id="SSF81324">
    <property type="entry name" value="Voltage-gated potassium channels"/>
    <property type="match status" value="1"/>
</dbReference>
<evidence type="ECO:0000256" key="10">
    <source>
        <dbReference type="ARBA" id="ARBA00023303"/>
    </source>
</evidence>
<keyword evidence="8" id="KW-0406">Ion transport</keyword>
<dbReference type="InterPro" id="IPR016449">
    <property type="entry name" value="K_chnl_inward-rec_Kir"/>
</dbReference>
<dbReference type="Pfam" id="PF17655">
    <property type="entry name" value="IRK_C"/>
    <property type="match status" value="1"/>
</dbReference>